<dbReference type="PANTHER" id="PTHR13466">
    <property type="entry name" value="TEX2 PROTEIN-RELATED"/>
    <property type="match status" value="1"/>
</dbReference>
<keyword evidence="5" id="KW-1133">Transmembrane helix</keyword>
<evidence type="ECO:0000313" key="11">
    <source>
        <dbReference type="EMBL" id="PNY22683.1"/>
    </source>
</evidence>
<evidence type="ECO:0000256" key="6">
    <source>
        <dbReference type="ARBA" id="ARBA00023055"/>
    </source>
</evidence>
<dbReference type="STRING" id="45235.A0A2K3Q5B1"/>
<feature type="region of interest" description="Disordered" evidence="9">
    <location>
        <begin position="747"/>
        <end position="853"/>
    </location>
</feature>
<dbReference type="GO" id="GO:0015914">
    <property type="term" value="P:phospholipid transport"/>
    <property type="evidence" value="ECO:0007669"/>
    <property type="project" value="TreeGrafter"/>
</dbReference>
<dbReference type="Pfam" id="PF10296">
    <property type="entry name" value="MMM1"/>
    <property type="match status" value="1"/>
</dbReference>
<feature type="domain" description="SMP-LTD" evidence="10">
    <location>
        <begin position="281"/>
        <end position="474"/>
    </location>
</feature>
<feature type="compositionally biased region" description="Polar residues" evidence="9">
    <location>
        <begin position="898"/>
        <end position="917"/>
    </location>
</feature>
<evidence type="ECO:0000256" key="3">
    <source>
        <dbReference type="ARBA" id="ARBA00022692"/>
    </source>
</evidence>
<name>A0A2K3Q5B1_9HYPO</name>
<keyword evidence="6" id="KW-0445">Lipid transport</keyword>
<keyword evidence="2" id="KW-0813">Transport</keyword>
<dbReference type="GO" id="GO:0005789">
    <property type="term" value="C:endoplasmic reticulum membrane"/>
    <property type="evidence" value="ECO:0007669"/>
    <property type="project" value="UniProtKB-SubCell"/>
</dbReference>
<dbReference type="PANTHER" id="PTHR13466:SF19">
    <property type="entry name" value="NUCLEUS-VACUOLE JUNCTION PROTEIN 2"/>
    <property type="match status" value="1"/>
</dbReference>
<dbReference type="GO" id="GO:0008289">
    <property type="term" value="F:lipid binding"/>
    <property type="evidence" value="ECO:0007669"/>
    <property type="project" value="UniProtKB-KW"/>
</dbReference>
<evidence type="ECO:0000256" key="9">
    <source>
        <dbReference type="SAM" id="MobiDB-lite"/>
    </source>
</evidence>
<evidence type="ECO:0000256" key="7">
    <source>
        <dbReference type="ARBA" id="ARBA00023121"/>
    </source>
</evidence>
<feature type="compositionally biased region" description="Basic and acidic residues" evidence="9">
    <location>
        <begin position="39"/>
        <end position="57"/>
    </location>
</feature>
<gene>
    <name evidence="11" type="ORF">TCAP_07070</name>
</gene>
<feature type="compositionally biased region" description="Low complexity" evidence="9">
    <location>
        <begin position="675"/>
        <end position="700"/>
    </location>
</feature>
<feature type="compositionally biased region" description="Pro residues" evidence="9">
    <location>
        <begin position="782"/>
        <end position="792"/>
    </location>
</feature>
<keyword evidence="3" id="KW-0812">Transmembrane</keyword>
<dbReference type="CDD" id="cd21675">
    <property type="entry name" value="SMP_TEX2"/>
    <property type="match status" value="1"/>
</dbReference>
<feature type="compositionally biased region" description="Basic and acidic residues" evidence="9">
    <location>
        <begin position="757"/>
        <end position="766"/>
    </location>
</feature>
<dbReference type="GO" id="GO:0032865">
    <property type="term" value="C:ERMES complex"/>
    <property type="evidence" value="ECO:0007669"/>
    <property type="project" value="TreeGrafter"/>
</dbReference>
<keyword evidence="4" id="KW-0256">Endoplasmic reticulum</keyword>
<feature type="compositionally biased region" description="Polar residues" evidence="9">
    <location>
        <begin position="575"/>
        <end position="587"/>
    </location>
</feature>
<reference evidence="11 12" key="1">
    <citation type="submission" date="2017-08" db="EMBL/GenBank/DDBJ databases">
        <title>Harnessing the power of phylogenomics to disentangle the directionality and signatures of interkingdom host jumping in the parasitic fungal genus Tolypocladium.</title>
        <authorList>
            <person name="Quandt C.A."/>
            <person name="Patterson W."/>
            <person name="Spatafora J.W."/>
        </authorList>
    </citation>
    <scope>NUCLEOTIDE SEQUENCE [LARGE SCALE GENOMIC DNA]</scope>
    <source>
        <strain evidence="11 12">CBS 113982</strain>
    </source>
</reference>
<evidence type="ECO:0000256" key="2">
    <source>
        <dbReference type="ARBA" id="ARBA00022448"/>
    </source>
</evidence>
<dbReference type="GO" id="GO:1990456">
    <property type="term" value="P:mitochondrion-endoplasmic reticulum membrane tethering"/>
    <property type="evidence" value="ECO:0007669"/>
    <property type="project" value="TreeGrafter"/>
</dbReference>
<evidence type="ECO:0000256" key="4">
    <source>
        <dbReference type="ARBA" id="ARBA00022824"/>
    </source>
</evidence>
<keyword evidence="8" id="KW-0472">Membrane</keyword>
<dbReference type="Pfam" id="PF15413">
    <property type="entry name" value="PH_11"/>
    <property type="match status" value="1"/>
</dbReference>
<dbReference type="AlphaFoldDB" id="A0A2K3Q5B1"/>
<feature type="region of interest" description="Disordered" evidence="9">
    <location>
        <begin position="892"/>
        <end position="923"/>
    </location>
</feature>
<sequence length="978" mass="105695">MGSWTAILVAYLLGGVTFLPLVVAAVLAHGYYTFPHRHDVGSPRTKDEADGIVRPGDDTAPLDAAKIAAAGEPKTRANQDFDVAAGYFAVCREYTPMGINAKPIERSTPVGSTTVAPPSPSVYQTMYRSIFDRKPAAGPLENNGLSQRPKKAGNVFYVVLRHGHLMLFDDDEQLEVRHVVSLAHHDISIYSGGDTTPEGELFIKRNALCLSRRRDGADQPPDGQVSKPYYLFSENCSAKEDFYFALLKNQEQAFGFDASAPKPRQFDVRNIISLVQRLHSSEDHLHSRWLNAMVGRIFLSVYKTRDLENFIREKITKKISRVKRPSFLTNITIQRIETGEAAPYFSNLKLRDLTVEGECVVEADVRYNGNFRIEVGATAKIDLGTRFKAREVNLVLAVVLKRVEGHVLFKIKAPPSNRVWFSFQTMPKMEMAIEPIVSSRQITYTVILRQIENRIKEVFAETLVQPFWDDVPFFRTEHKTWRGGIFEGDDAVEPSEDVEGLVEEAAETASVDRVEENHDLLSETRPLEKSYSLPVMDVQPERTGLFGRKFGKNANSSATSVVSTGVDAKGPTASAPRSPNIVKNSTDPIVGTETAHADLFKPSSSPPDHATNFMAALQSRSQDASPMVAPLGSPGKAGSLAEAPSQSSASSKEGGDGDDEEKTDATPVPAGRRNTTSSAGSSSHGDASTASSPTPSTTSSFKNQSGPLGRTFFLRRESTNGTTPTESSNGDIKRNTLAAVTNAAVQARQWGWNAIQRQKDTRRNGDKAAQVDLSQPMGRGQPLPPPGVPLPGPTNGRTKIGPIPTPKRKPVADQPPPEAPEADGEPEPLAVPAPPLPQRRRRGASQEQEADVEQKMLVVAAPDDSQPGTPAAEDTVNYEAPWVETATVVEGAPGQVSEAENTAAAGSSTGTRESSMSVGKHAPGSPIVALPAAAVAGAEDDDEDYSGWLEDDNFDVEQIGATLPAAVAGDVEREVPRG</sequence>
<protein>
    <submittedName>
        <fullName evidence="11">PH domain-containing protein</fullName>
    </submittedName>
</protein>
<dbReference type="Proteomes" id="UP000236621">
    <property type="component" value="Unassembled WGS sequence"/>
</dbReference>
<evidence type="ECO:0000259" key="10">
    <source>
        <dbReference type="PROSITE" id="PS51847"/>
    </source>
</evidence>
<feature type="region of interest" description="Disordered" evidence="9">
    <location>
        <begin position="555"/>
        <end position="588"/>
    </location>
</feature>
<comment type="caution">
    <text evidence="11">The sequence shown here is derived from an EMBL/GenBank/DDBJ whole genome shotgun (WGS) entry which is preliminary data.</text>
</comment>
<evidence type="ECO:0000313" key="12">
    <source>
        <dbReference type="Proteomes" id="UP000236621"/>
    </source>
</evidence>
<proteinExistence type="predicted"/>
<feature type="region of interest" description="Disordered" evidence="9">
    <location>
        <begin position="39"/>
        <end position="58"/>
    </location>
</feature>
<feature type="compositionally biased region" description="Polar residues" evidence="9">
    <location>
        <begin position="719"/>
        <end position="730"/>
    </location>
</feature>
<evidence type="ECO:0000256" key="1">
    <source>
        <dbReference type="ARBA" id="ARBA00004586"/>
    </source>
</evidence>
<dbReference type="InterPro" id="IPR019411">
    <property type="entry name" value="MMM1_dom"/>
</dbReference>
<organism evidence="11 12">
    <name type="scientific">Tolypocladium capitatum</name>
    <dbReference type="NCBI Taxonomy" id="45235"/>
    <lineage>
        <taxon>Eukaryota</taxon>
        <taxon>Fungi</taxon>
        <taxon>Dikarya</taxon>
        <taxon>Ascomycota</taxon>
        <taxon>Pezizomycotina</taxon>
        <taxon>Sordariomycetes</taxon>
        <taxon>Hypocreomycetidae</taxon>
        <taxon>Hypocreales</taxon>
        <taxon>Ophiocordycipitaceae</taxon>
        <taxon>Tolypocladium</taxon>
    </lineage>
</organism>
<evidence type="ECO:0000256" key="8">
    <source>
        <dbReference type="ARBA" id="ARBA00023136"/>
    </source>
</evidence>
<dbReference type="PROSITE" id="PS51847">
    <property type="entry name" value="SMP"/>
    <property type="match status" value="1"/>
</dbReference>
<keyword evidence="12" id="KW-1185">Reference proteome</keyword>
<keyword evidence="7" id="KW-0446">Lipid-binding</keyword>
<dbReference type="InterPro" id="IPR031468">
    <property type="entry name" value="SMP_LBD"/>
</dbReference>
<evidence type="ECO:0000256" key="5">
    <source>
        <dbReference type="ARBA" id="ARBA00022989"/>
    </source>
</evidence>
<accession>A0A2K3Q5B1</accession>
<dbReference type="EMBL" id="NRSZ01001180">
    <property type="protein sequence ID" value="PNY22683.1"/>
    <property type="molecule type" value="Genomic_DNA"/>
</dbReference>
<feature type="region of interest" description="Disordered" evidence="9">
    <location>
        <begin position="619"/>
        <end position="735"/>
    </location>
</feature>
<dbReference type="OrthoDB" id="26740at2759"/>
<comment type="subcellular location">
    <subcellularLocation>
        <location evidence="1">Endoplasmic reticulum membrane</location>
    </subcellularLocation>
</comment>